<dbReference type="GO" id="GO:0016740">
    <property type="term" value="F:transferase activity"/>
    <property type="evidence" value="ECO:0007669"/>
    <property type="project" value="UniProtKB-KW"/>
</dbReference>
<sequence length="225" mass="24201">MSVDKIIKIITGKEVKVDQSIPLLYIINRGIYYFLGLIRGSFKSFNINKRLFIGKKTTIRCKKQLILGHNVNIGDYVAIDALSSKGVILGDNVKIGNHSIIGASGSISTLGKGMKIGKNSSFGDYTLFGAAGGLSIGENVISGPFVRFHAENHNFDRTDIFIREQGINWQGIEIGNDCWIGAGSVFLDGSAVGDGCVVAANSVVTKKFPNNVVIAGVPAKIIRKR</sequence>
<dbReference type="InterPro" id="IPR051159">
    <property type="entry name" value="Hexapeptide_acetyltransf"/>
</dbReference>
<dbReference type="Pfam" id="PF14602">
    <property type="entry name" value="Hexapep_2"/>
    <property type="match status" value="1"/>
</dbReference>
<accession>A0A0C1K3T0</accession>
<dbReference type="PANTHER" id="PTHR23416">
    <property type="entry name" value="SIALIC ACID SYNTHASE-RELATED"/>
    <property type="match status" value="1"/>
</dbReference>
<dbReference type="SUPFAM" id="SSF51161">
    <property type="entry name" value="Trimeric LpxA-like enzymes"/>
    <property type="match status" value="2"/>
</dbReference>
<organism evidence="1 2">
    <name type="scientific">Streptococcus constellatus</name>
    <dbReference type="NCBI Taxonomy" id="76860"/>
    <lineage>
        <taxon>Bacteria</taxon>
        <taxon>Bacillati</taxon>
        <taxon>Bacillota</taxon>
        <taxon>Bacilli</taxon>
        <taxon>Lactobacillales</taxon>
        <taxon>Streptococcaceae</taxon>
        <taxon>Streptococcus</taxon>
        <taxon>Streptococcus anginosus group</taxon>
    </lineage>
</organism>
<dbReference type="EMBL" id="JWIY01000004">
    <property type="protein sequence ID" value="KIC77461.1"/>
    <property type="molecule type" value="Genomic_DNA"/>
</dbReference>
<evidence type="ECO:0000313" key="1">
    <source>
        <dbReference type="EMBL" id="KIC77461.1"/>
    </source>
</evidence>
<comment type="caution">
    <text evidence="1">The sequence shown here is derived from an EMBL/GenBank/DDBJ whole genome shotgun (WGS) entry which is preliminary data.</text>
</comment>
<dbReference type="Pfam" id="PF00132">
    <property type="entry name" value="Hexapep"/>
    <property type="match status" value="1"/>
</dbReference>
<name>A0A0C1K3T0_STRCV</name>
<dbReference type="RefSeq" id="WP_037598440.1">
    <property type="nucleotide sequence ID" value="NZ_CAJPUH010000024.1"/>
</dbReference>
<dbReference type="InterPro" id="IPR011004">
    <property type="entry name" value="Trimer_LpxA-like_sf"/>
</dbReference>
<dbReference type="Proteomes" id="UP000031339">
    <property type="component" value="Unassembled WGS sequence"/>
</dbReference>
<protein>
    <submittedName>
        <fullName evidence="1">Transferase</fullName>
    </submittedName>
</protein>
<dbReference type="AlphaFoldDB" id="A0A0C1K3T0"/>
<dbReference type="InterPro" id="IPR001451">
    <property type="entry name" value="Hexapep"/>
</dbReference>
<dbReference type="Gene3D" id="2.160.10.10">
    <property type="entry name" value="Hexapeptide repeat proteins"/>
    <property type="match status" value="2"/>
</dbReference>
<gene>
    <name evidence="1" type="ORF">RN79_09365</name>
</gene>
<evidence type="ECO:0000313" key="2">
    <source>
        <dbReference type="Proteomes" id="UP000031339"/>
    </source>
</evidence>
<proteinExistence type="predicted"/>
<dbReference type="OrthoDB" id="9801697at2"/>
<reference evidence="1 2" key="1">
    <citation type="submission" date="2014-12" db="EMBL/GenBank/DDBJ databases">
        <title>Partial genome sequence of Streptococcus constellatus KCOM 1650 (= ChDC B144).</title>
        <authorList>
            <person name="Kook J.-K."/>
            <person name="Park S.-N."/>
            <person name="Lim Y.K."/>
            <person name="Jo E."/>
        </authorList>
    </citation>
    <scope>NUCLEOTIDE SEQUENCE [LARGE SCALE GENOMIC DNA]</scope>
    <source>
        <strain evidence="1 2">KCOM 1650</strain>
    </source>
</reference>
<keyword evidence="1" id="KW-0808">Transferase</keyword>
<dbReference type="CDD" id="cd04647">
    <property type="entry name" value="LbH_MAT_like"/>
    <property type="match status" value="1"/>
</dbReference>